<dbReference type="Pfam" id="PF13358">
    <property type="entry name" value="DDE_3"/>
    <property type="match status" value="1"/>
</dbReference>
<name>G0A4J1_METMM</name>
<dbReference type="InterPro" id="IPR009057">
    <property type="entry name" value="Homeodomain-like_sf"/>
</dbReference>
<dbReference type="InterPro" id="IPR038717">
    <property type="entry name" value="Tc1-like_DDE_dom"/>
</dbReference>
<dbReference type="SUPFAM" id="SSF53098">
    <property type="entry name" value="Ribonuclease H-like"/>
    <property type="match status" value="1"/>
</dbReference>
<dbReference type="InterPro" id="IPR012337">
    <property type="entry name" value="RNaseH-like_sf"/>
</dbReference>
<evidence type="ECO:0000259" key="2">
    <source>
        <dbReference type="Pfam" id="PF13592"/>
    </source>
</evidence>
<dbReference type="InterPro" id="IPR047655">
    <property type="entry name" value="Transpos_IS630-like"/>
</dbReference>
<reference key="2">
    <citation type="submission" date="2011-05" db="EMBL/GenBank/DDBJ databases">
        <title>Complete genome sequence of the aerobic marine methanotroph Methylomonas methanica MC09.</title>
        <authorList>
            <person name="Boden R."/>
            <person name="Cunliffe M."/>
            <person name="Scanlan J."/>
            <person name="Moussard H."/>
            <person name="Kits K.D."/>
            <person name="Klotz M."/>
            <person name="Jetten M."/>
            <person name="Vuilleumier S."/>
            <person name="Han J."/>
            <person name="Peters L."/>
            <person name="Mikhailova N."/>
            <person name="Teshima H."/>
            <person name="Tapia R."/>
            <person name="Kyrpides N."/>
            <person name="Ivanova N."/>
            <person name="Pagani I."/>
            <person name="Cheng J.-F."/>
            <person name="Goodwin L."/>
            <person name="Han C."/>
            <person name="Hauser L."/>
            <person name="Land M."/>
            <person name="Lapidus A."/>
            <person name="Lucas S."/>
            <person name="Pitluck S."/>
            <person name="Woyke T."/>
            <person name="Stein L.Y."/>
            <person name="Murrell C."/>
        </authorList>
    </citation>
    <scope>NUCLEOTIDE SEQUENCE</scope>
    <source>
        <strain>MC09</strain>
    </source>
</reference>
<reference evidence="3 4" key="1">
    <citation type="journal article" date="2011" name="J. Bacteriol.">
        <title>Complete Genome Sequence of the Aerobic Marine Methanotroph Methylomonas methanica MC09.</title>
        <authorList>
            <person name="Boden R."/>
            <person name="Cunliffe M."/>
            <person name="Scanlan J."/>
            <person name="Moussard H."/>
            <person name="Kits K.D."/>
            <person name="Klotz M.G."/>
            <person name="Jetten M.S."/>
            <person name="Vuilleumier S."/>
            <person name="Han J."/>
            <person name="Peters L."/>
            <person name="Mikhailova N."/>
            <person name="Teshima H."/>
            <person name="Tapia R."/>
            <person name="Kyrpides N."/>
            <person name="Ivanova N."/>
            <person name="Pagani I."/>
            <person name="Cheng J.F."/>
            <person name="Goodwin L."/>
            <person name="Han C."/>
            <person name="Hauser L."/>
            <person name="Land M.L."/>
            <person name="Lapidus A."/>
            <person name="Lucas S."/>
            <person name="Pitluck S."/>
            <person name="Woyke T."/>
            <person name="Stein L."/>
            <person name="Murrell J.C."/>
        </authorList>
    </citation>
    <scope>NUCLEOTIDE SEQUENCE [LARGE SCALE GENOMIC DNA]</scope>
    <source>
        <strain evidence="3 4">MC09</strain>
    </source>
</reference>
<dbReference type="PANTHER" id="PTHR46564:SF1">
    <property type="entry name" value="TRANSPOSASE"/>
    <property type="match status" value="1"/>
</dbReference>
<reference evidence="4" key="3">
    <citation type="submission" date="2011-05" db="EMBL/GenBank/DDBJ databases">
        <title>Complete sequence of Methylomonas methanica MC09.</title>
        <authorList>
            <consortium name="US DOE Joint Genome Institute"/>
            <person name="Lucas S."/>
            <person name="Han J."/>
            <person name="Lapidus A."/>
            <person name="Cheng J.-F."/>
            <person name="Goodwin L."/>
            <person name="Pitluck S."/>
            <person name="Peters L."/>
            <person name="Mikhailova N."/>
            <person name="Teshima H."/>
            <person name="Han C."/>
            <person name="Tapia R."/>
            <person name="Land M."/>
            <person name="Hauser L."/>
            <person name="Kyrpides N."/>
            <person name="Ivanova N."/>
            <person name="Pagani I."/>
            <person name="Stein L."/>
            <person name="Woyke T."/>
        </authorList>
    </citation>
    <scope>NUCLEOTIDE SEQUENCE [LARGE SCALE GENOMIC DNA]</scope>
    <source>
        <strain evidence="4">MC09</strain>
    </source>
</reference>
<dbReference type="EMBL" id="CP002738">
    <property type="protein sequence ID" value="AEG01582.1"/>
    <property type="molecule type" value="Genomic_DNA"/>
</dbReference>
<keyword evidence="4" id="KW-1185">Reference proteome</keyword>
<dbReference type="eggNOG" id="COG3335">
    <property type="taxonomic scope" value="Bacteria"/>
</dbReference>
<dbReference type="InterPro" id="IPR036397">
    <property type="entry name" value="RNaseH_sf"/>
</dbReference>
<dbReference type="Pfam" id="PF13384">
    <property type="entry name" value="HTH_23"/>
    <property type="match status" value="1"/>
</dbReference>
<dbReference type="AlphaFoldDB" id="G0A4J1"/>
<dbReference type="SUPFAM" id="SSF46689">
    <property type="entry name" value="Homeodomain-like"/>
    <property type="match status" value="1"/>
</dbReference>
<protein>
    <recommendedName>
        <fullName evidence="5">Transposase</fullName>
    </recommendedName>
</protein>
<organism evidence="3 4">
    <name type="scientific">Methylomonas methanica (strain DSM 25384 / MC09)</name>
    <dbReference type="NCBI Taxonomy" id="857087"/>
    <lineage>
        <taxon>Bacteria</taxon>
        <taxon>Pseudomonadati</taxon>
        <taxon>Pseudomonadota</taxon>
        <taxon>Gammaproteobacteria</taxon>
        <taxon>Methylococcales</taxon>
        <taxon>Methylococcaceae</taxon>
        <taxon>Methylomonas</taxon>
    </lineage>
</organism>
<gene>
    <name evidence="3" type="ordered locus">Metme_3208</name>
</gene>
<accession>G0A4J1</accession>
<dbReference type="HOGENOM" id="CLU_140815_0_0_6"/>
<dbReference type="InterPro" id="IPR025959">
    <property type="entry name" value="Winged_HTH_dom"/>
</dbReference>
<dbReference type="STRING" id="857087.Metme_3208"/>
<dbReference type="PANTHER" id="PTHR46564">
    <property type="entry name" value="TRANSPOSASE"/>
    <property type="match status" value="1"/>
</dbReference>
<dbReference type="eggNOG" id="COG3415">
    <property type="taxonomic scope" value="Bacteria"/>
</dbReference>
<dbReference type="Gene3D" id="3.30.420.10">
    <property type="entry name" value="Ribonuclease H-like superfamily/Ribonuclease H"/>
    <property type="match status" value="1"/>
</dbReference>
<dbReference type="GO" id="GO:0003676">
    <property type="term" value="F:nucleic acid binding"/>
    <property type="evidence" value="ECO:0007669"/>
    <property type="project" value="InterPro"/>
</dbReference>
<feature type="domain" description="Tc1-like transposase DDE" evidence="1">
    <location>
        <begin position="172"/>
        <end position="306"/>
    </location>
</feature>
<evidence type="ECO:0000313" key="4">
    <source>
        <dbReference type="Proteomes" id="UP000008888"/>
    </source>
</evidence>
<evidence type="ECO:0008006" key="5">
    <source>
        <dbReference type="Google" id="ProtNLM"/>
    </source>
</evidence>
<evidence type="ECO:0000313" key="3">
    <source>
        <dbReference type="EMBL" id="AEG01582.1"/>
    </source>
</evidence>
<evidence type="ECO:0000259" key="1">
    <source>
        <dbReference type="Pfam" id="PF13358"/>
    </source>
</evidence>
<proteinExistence type="predicted"/>
<dbReference type="NCBIfam" id="NF033545">
    <property type="entry name" value="transpos_IS630"/>
    <property type="match status" value="1"/>
</dbReference>
<dbReference type="Pfam" id="PF13592">
    <property type="entry name" value="HTH_33"/>
    <property type="match status" value="1"/>
</dbReference>
<dbReference type="Proteomes" id="UP000008888">
    <property type="component" value="Chromosome"/>
</dbReference>
<sequence>MRVRPIELSESEREQLQRIIKKGSDWRERERAETILMLANGQTVIAVAEQQGVKPEAIRERRRKWWRNGLNSLPDKPRCGAPSKLTYTHRSQLKEWIDVEPLNSRALVSRLTTECGVTISSSTLRNELKRMGYVWKRTRYSLKKKRDPERFEQAQHDIAELIKQAQAGEIELAYVDEAGFAPQSPNRSAWTKSGEVHAITAKRAQRMNVIGAMLSSGRLMLAKLWQSVNGLWFFGFLMALIERVRKPLVVILDNASIHTAKKMKPYWDLLEEKGMRFYFLPPYSPELNRIELLWHKMKYEWLPFKTFTPDELEQAIDEIGRGFGSQYTLTFC</sequence>
<dbReference type="KEGG" id="mmt:Metme_3208"/>
<feature type="domain" description="Winged helix-turn helix" evidence="2">
    <location>
        <begin position="104"/>
        <end position="150"/>
    </location>
</feature>